<reference evidence="1" key="1">
    <citation type="submission" date="2009-08" db="EMBL/GenBank/DDBJ databases">
        <authorList>
            <person name="Weinstock G."/>
            <person name="Sodergren E."/>
            <person name="Clifton S."/>
            <person name="Fulton L."/>
            <person name="Fulton B."/>
            <person name="Courtney L."/>
            <person name="Fronick C."/>
            <person name="Harrison M."/>
            <person name="Strong C."/>
            <person name="Farmer C."/>
            <person name="Delahaunty K."/>
            <person name="Markovic C."/>
            <person name="Hall O."/>
            <person name="Minx P."/>
            <person name="Tomlinson C."/>
            <person name="Mitreva M."/>
            <person name="Nelson J."/>
            <person name="Hou S."/>
            <person name="Wollam A."/>
            <person name="Pepin K.H."/>
            <person name="Johnson M."/>
            <person name="Bhonagiri V."/>
            <person name="Nash W.E."/>
            <person name="Warren W."/>
            <person name="Chinwalla A."/>
            <person name="Mardis E.R."/>
            <person name="Wilson R.K."/>
        </authorList>
    </citation>
    <scope>NUCLEOTIDE SEQUENCE [LARGE SCALE GENOMIC DNA]</scope>
    <source>
        <strain evidence="1">A2-165</strain>
    </source>
</reference>
<dbReference type="Proteomes" id="UP000004619">
    <property type="component" value="Unassembled WGS sequence"/>
</dbReference>
<dbReference type="EMBL" id="ACOP02000076">
    <property type="protein sequence ID" value="EEU95466.1"/>
    <property type="molecule type" value="Genomic_DNA"/>
</dbReference>
<dbReference type="HOGENOM" id="CLU_2665672_0_0_9"/>
<sequence length="75" mass="8407">MLSFQPGNLPAVGTGAQAPDHEELVVPKKPEKTEKGLFALPSRKQKGPFCFAGHSFLYLLFSKNHVQKQERNEQK</sequence>
<dbReference type="AlphaFoldDB" id="C7H9B7"/>
<accession>C7H9B7</accession>
<comment type="caution">
    <text evidence="1">The sequence shown here is derived from an EMBL/GenBank/DDBJ whole genome shotgun (WGS) entry which is preliminary data.</text>
</comment>
<evidence type="ECO:0000313" key="2">
    <source>
        <dbReference type="Proteomes" id="UP000004619"/>
    </source>
</evidence>
<dbReference type="STRING" id="411483.FAEPRAA2165_02914"/>
<evidence type="ECO:0000313" key="1">
    <source>
        <dbReference type="EMBL" id="EEU95466.1"/>
    </source>
</evidence>
<gene>
    <name evidence="1" type="ORF">FAEPRAA2165_02914</name>
</gene>
<name>C7H9B7_FAED2</name>
<keyword evidence="2" id="KW-1185">Reference proteome</keyword>
<protein>
    <submittedName>
        <fullName evidence="1">Uncharacterized protein</fullName>
    </submittedName>
</protein>
<proteinExistence type="predicted"/>
<organism evidence="1 2">
    <name type="scientific">Faecalibacterium duncaniae (strain DSM 17677 / JCM 31915 / A2-165)</name>
    <name type="common">Faecalibacterium prausnitzii</name>
    <dbReference type="NCBI Taxonomy" id="411483"/>
    <lineage>
        <taxon>Bacteria</taxon>
        <taxon>Bacillati</taxon>
        <taxon>Bacillota</taxon>
        <taxon>Clostridia</taxon>
        <taxon>Eubacteriales</taxon>
        <taxon>Oscillospiraceae</taxon>
        <taxon>Faecalibacterium</taxon>
    </lineage>
</organism>